<dbReference type="SUPFAM" id="SSF52309">
    <property type="entry name" value="N-(deoxy)ribosyltransferase-like"/>
    <property type="match status" value="1"/>
</dbReference>
<dbReference type="GO" id="GO:0016740">
    <property type="term" value="F:transferase activity"/>
    <property type="evidence" value="ECO:0007669"/>
    <property type="project" value="UniProtKB-KW"/>
</dbReference>
<evidence type="ECO:0000256" key="13">
    <source>
        <dbReference type="ARBA" id="ARBA00023027"/>
    </source>
</evidence>
<gene>
    <name evidence="25" type="ORF">HJG63_002458</name>
</gene>
<comment type="subcellular location">
    <subcellularLocation>
        <location evidence="1">Membrane</location>
        <topology evidence="1">Single-pass type II membrane protein</topology>
    </subcellularLocation>
</comment>
<evidence type="ECO:0000256" key="1">
    <source>
        <dbReference type="ARBA" id="ARBA00004606"/>
    </source>
</evidence>
<evidence type="ECO:0000256" key="5">
    <source>
        <dbReference type="ARBA" id="ARBA00012600"/>
    </source>
</evidence>
<dbReference type="CDD" id="cd04759">
    <property type="entry name" value="Rib_hydrolase"/>
    <property type="match status" value="1"/>
</dbReference>
<feature type="region of interest" description="Disordered" evidence="23">
    <location>
        <begin position="1"/>
        <end position="31"/>
    </location>
</feature>
<comment type="subunit">
    <text evidence="3">Homodimer.</text>
</comment>
<evidence type="ECO:0000256" key="11">
    <source>
        <dbReference type="ARBA" id="ARBA00022968"/>
    </source>
</evidence>
<dbReference type="EMBL" id="JACASE010000010">
    <property type="protein sequence ID" value="KAF6430905.1"/>
    <property type="molecule type" value="Genomic_DNA"/>
</dbReference>
<evidence type="ECO:0000256" key="15">
    <source>
        <dbReference type="ARBA" id="ARBA00023157"/>
    </source>
</evidence>
<comment type="catalytic activity">
    <reaction evidence="22">
        <text>NAD(+) + H2O = ADP-D-ribose + nicotinamide + H(+)</text>
        <dbReference type="Rhea" id="RHEA:16301"/>
        <dbReference type="ChEBI" id="CHEBI:15377"/>
        <dbReference type="ChEBI" id="CHEBI:15378"/>
        <dbReference type="ChEBI" id="CHEBI:17154"/>
        <dbReference type="ChEBI" id="CHEBI:57540"/>
        <dbReference type="ChEBI" id="CHEBI:57967"/>
        <dbReference type="EC" id="3.2.2.6"/>
    </reaction>
</comment>
<organism evidence="25 26">
    <name type="scientific">Rousettus aegyptiacus</name>
    <name type="common">Egyptian fruit bat</name>
    <name type="synonym">Pteropus aegyptiacus</name>
    <dbReference type="NCBI Taxonomy" id="9407"/>
    <lineage>
        <taxon>Eukaryota</taxon>
        <taxon>Metazoa</taxon>
        <taxon>Chordata</taxon>
        <taxon>Craniata</taxon>
        <taxon>Vertebrata</taxon>
        <taxon>Euteleostomi</taxon>
        <taxon>Mammalia</taxon>
        <taxon>Eutheria</taxon>
        <taxon>Laurasiatheria</taxon>
        <taxon>Chiroptera</taxon>
        <taxon>Yinpterochiroptera</taxon>
        <taxon>Pteropodoidea</taxon>
        <taxon>Pteropodidae</taxon>
        <taxon>Rousettinae</taxon>
        <taxon>Rousettus</taxon>
    </lineage>
</organism>
<evidence type="ECO:0000256" key="16">
    <source>
        <dbReference type="ARBA" id="ARBA00023180"/>
    </source>
</evidence>
<dbReference type="PANTHER" id="PTHR10912">
    <property type="entry name" value="ADP-RIBOSYL CYCLASE"/>
    <property type="match status" value="1"/>
</dbReference>
<dbReference type="Proteomes" id="UP000593571">
    <property type="component" value="Unassembled WGS sequence"/>
</dbReference>
<evidence type="ECO:0000256" key="7">
    <source>
        <dbReference type="ARBA" id="ARBA00022679"/>
    </source>
</evidence>
<dbReference type="GO" id="GO:0030890">
    <property type="term" value="P:positive regulation of B cell proliferation"/>
    <property type="evidence" value="ECO:0007669"/>
    <property type="project" value="TreeGrafter"/>
</dbReference>
<evidence type="ECO:0000256" key="17">
    <source>
        <dbReference type="ARBA" id="ARBA00029787"/>
    </source>
</evidence>
<keyword evidence="9" id="KW-0378">Hydrolase</keyword>
<keyword evidence="8 24" id="KW-0812">Transmembrane</keyword>
<evidence type="ECO:0000256" key="3">
    <source>
        <dbReference type="ARBA" id="ARBA00011738"/>
    </source>
</evidence>
<evidence type="ECO:0000256" key="12">
    <source>
        <dbReference type="ARBA" id="ARBA00022989"/>
    </source>
</evidence>
<keyword evidence="11" id="KW-0735">Signal-anchor</keyword>
<evidence type="ECO:0000256" key="20">
    <source>
        <dbReference type="ARBA" id="ARBA00031355"/>
    </source>
</evidence>
<keyword evidence="13" id="KW-0520">NAD</keyword>
<keyword evidence="26" id="KW-1185">Reference proteome</keyword>
<comment type="similarity">
    <text evidence="2">Belongs to the ADP-ribosyl cyclase family.</text>
</comment>
<keyword evidence="10" id="KW-0521">NADP</keyword>
<accession>A0A7J8E6K2</accession>
<reference evidence="25 26" key="1">
    <citation type="journal article" date="2020" name="Nature">
        <title>Six reference-quality genomes reveal evolution of bat adaptations.</title>
        <authorList>
            <person name="Jebb D."/>
            <person name="Huang Z."/>
            <person name="Pippel M."/>
            <person name="Hughes G.M."/>
            <person name="Lavrichenko K."/>
            <person name="Devanna P."/>
            <person name="Winkler S."/>
            <person name="Jermiin L.S."/>
            <person name="Skirmuntt E.C."/>
            <person name="Katzourakis A."/>
            <person name="Burkitt-Gray L."/>
            <person name="Ray D.A."/>
            <person name="Sullivan K.A.M."/>
            <person name="Roscito J.G."/>
            <person name="Kirilenko B.M."/>
            <person name="Davalos L.M."/>
            <person name="Corthals A.P."/>
            <person name="Power M.L."/>
            <person name="Jones G."/>
            <person name="Ransome R.D."/>
            <person name="Dechmann D.K.N."/>
            <person name="Locatelli A.G."/>
            <person name="Puechmaille S.J."/>
            <person name="Fedrigo O."/>
            <person name="Jarvis E.D."/>
            <person name="Hiller M."/>
            <person name="Vernes S.C."/>
            <person name="Myers E.W."/>
            <person name="Teeling E.C."/>
        </authorList>
    </citation>
    <scope>NUCLEOTIDE SEQUENCE [LARGE SCALE GENOMIC DNA]</scope>
    <source>
        <strain evidence="25">MRouAeg1</strain>
        <tissue evidence="25">Muscle</tissue>
    </source>
</reference>
<evidence type="ECO:0000256" key="19">
    <source>
        <dbReference type="ARBA" id="ARBA00030418"/>
    </source>
</evidence>
<evidence type="ECO:0000256" key="22">
    <source>
        <dbReference type="ARBA" id="ARBA00049238"/>
    </source>
</evidence>
<dbReference type="Gene3D" id="1.20.82.10">
    <property type="entry name" value="ADP Ribosyl Cyclase, Chain A, domain 1"/>
    <property type="match status" value="1"/>
</dbReference>
<evidence type="ECO:0000256" key="23">
    <source>
        <dbReference type="SAM" id="MobiDB-lite"/>
    </source>
</evidence>
<dbReference type="GO" id="GO:0061809">
    <property type="term" value="F:NAD+ nucleosidase activity, cyclic ADP-ribose generating"/>
    <property type="evidence" value="ECO:0007669"/>
    <property type="project" value="UniProtKB-EC"/>
</dbReference>
<proteinExistence type="inferred from homology"/>
<evidence type="ECO:0000256" key="18">
    <source>
        <dbReference type="ARBA" id="ARBA00030272"/>
    </source>
</evidence>
<dbReference type="Gene3D" id="3.40.50.720">
    <property type="entry name" value="NAD(P)-binding Rossmann-like Domain"/>
    <property type="match status" value="1"/>
</dbReference>
<keyword evidence="14 24" id="KW-0472">Membrane</keyword>
<dbReference type="AlphaFoldDB" id="A0A7J8E6K2"/>
<evidence type="ECO:0000256" key="14">
    <source>
        <dbReference type="ARBA" id="ARBA00023136"/>
    </source>
</evidence>
<dbReference type="EC" id="3.2.2.6" evidence="4"/>
<keyword evidence="16" id="KW-0325">Glycoprotein</keyword>
<keyword evidence="7" id="KW-0808">Transferase</keyword>
<evidence type="ECO:0000313" key="26">
    <source>
        <dbReference type="Proteomes" id="UP000593571"/>
    </source>
</evidence>
<dbReference type="GO" id="GO:0005886">
    <property type="term" value="C:plasma membrane"/>
    <property type="evidence" value="ECO:0007669"/>
    <property type="project" value="TreeGrafter"/>
</dbReference>
<evidence type="ECO:0000256" key="10">
    <source>
        <dbReference type="ARBA" id="ARBA00022857"/>
    </source>
</evidence>
<evidence type="ECO:0000256" key="24">
    <source>
        <dbReference type="SAM" id="Phobius"/>
    </source>
</evidence>
<keyword evidence="15" id="KW-1015">Disulfide bond</keyword>
<name>A0A7J8E6K2_ROUAE</name>
<evidence type="ECO:0000256" key="4">
    <source>
        <dbReference type="ARBA" id="ARBA00011982"/>
    </source>
</evidence>
<sequence>MDHGLRPADPAVDPGPSRGSQMEEEEEEEGESWCTMSKKVKISVIVVLCALVLAAVALGVVFGVLKLHQTRQLKKWHGEGTTPHFHKKLLKRCYDYTQVLKPELRSAKDCQKIVEAFMDAVLSKDPCRSTEEDYEPLMKLTDQTVPCDKTLFWSGTGELVHQYIKSQPEMFTLENTLLGYMADGLKWCGDAGSSEMNYQSCPDWRKDCARTTMSIFWDTASKRFAGNACGVVQVMLNASRSPIFNENSTFGRVEIHNLNPGKVSILQASVVHNSEEEKSHSSWDSCEDSSIKHLKLILHRRGIKFTCQSTSSSRFLPGKATAILPCAGIFPWVLMLIWGGDLW</sequence>
<feature type="transmembrane region" description="Helical" evidence="24">
    <location>
        <begin position="322"/>
        <end position="340"/>
    </location>
</feature>
<evidence type="ECO:0000256" key="9">
    <source>
        <dbReference type="ARBA" id="ARBA00022801"/>
    </source>
</evidence>
<evidence type="ECO:0000256" key="21">
    <source>
        <dbReference type="ARBA" id="ARBA00031840"/>
    </source>
</evidence>
<dbReference type="InterPro" id="IPR003193">
    <property type="entry name" value="ADP-ribosyl_cyclase"/>
</dbReference>
<evidence type="ECO:0000313" key="25">
    <source>
        <dbReference type="EMBL" id="KAF6430905.1"/>
    </source>
</evidence>
<comment type="caution">
    <text evidence="25">The sequence shown here is derived from an EMBL/GenBank/DDBJ whole genome shotgun (WGS) entry which is preliminary data.</text>
</comment>
<feature type="compositionally biased region" description="Acidic residues" evidence="23">
    <location>
        <begin position="22"/>
        <end position="31"/>
    </location>
</feature>
<protein>
    <recommendedName>
        <fullName evidence="6">ADP-ribosyl cyclase/cyclic ADP-ribose hydrolase 1</fullName>
        <ecNumber evidence="5">2.4.99.20</ecNumber>
        <ecNumber evidence="4">3.2.2.6</ecNumber>
    </recommendedName>
    <alternativeName>
        <fullName evidence="21">2'-phospho-ADP-ribosyl cyclase</fullName>
    </alternativeName>
    <alternativeName>
        <fullName evidence="19">2'-phospho-ADP-ribosyl cyclase/2'-phospho-cyclic-ADP-ribose transferase</fullName>
    </alternativeName>
    <alternativeName>
        <fullName evidence="17">2'-phospho-cyclic-ADP-ribose transferase</fullName>
    </alternativeName>
    <alternativeName>
        <fullName evidence="20">ADP-ribosyl cyclase 1</fullName>
    </alternativeName>
    <alternativeName>
        <fullName evidence="18">Cyclic ADP-ribose hydrolase 1</fullName>
    </alternativeName>
</protein>
<evidence type="ECO:0000256" key="2">
    <source>
        <dbReference type="ARBA" id="ARBA00005406"/>
    </source>
</evidence>
<dbReference type="GO" id="GO:0016849">
    <property type="term" value="F:phosphorus-oxygen lyase activity"/>
    <property type="evidence" value="ECO:0007669"/>
    <property type="project" value="TreeGrafter"/>
</dbReference>
<keyword evidence="12 24" id="KW-1133">Transmembrane helix</keyword>
<feature type="transmembrane region" description="Helical" evidence="24">
    <location>
        <begin position="42"/>
        <end position="65"/>
    </location>
</feature>
<evidence type="ECO:0000256" key="8">
    <source>
        <dbReference type="ARBA" id="ARBA00022692"/>
    </source>
</evidence>
<dbReference type="PANTHER" id="PTHR10912:SF5">
    <property type="entry name" value="ADP-RIBOSYL CYCLASE_CYCLIC ADP-RIBOSE HYDROLASE 1"/>
    <property type="match status" value="1"/>
</dbReference>
<evidence type="ECO:0000256" key="6">
    <source>
        <dbReference type="ARBA" id="ARBA00015644"/>
    </source>
</evidence>
<dbReference type="EC" id="2.4.99.20" evidence="5"/>
<dbReference type="Pfam" id="PF02267">
    <property type="entry name" value="Rib_hydrolayse"/>
    <property type="match status" value="1"/>
</dbReference>